<comment type="caution">
    <text evidence="2">The sequence shown here is derived from an EMBL/GenBank/DDBJ whole genome shotgun (WGS) entry which is preliminary data.</text>
</comment>
<dbReference type="Proteomes" id="UP000030539">
    <property type="component" value="Unassembled WGS sequence"/>
</dbReference>
<dbReference type="EMBL" id="JPXX01000029">
    <property type="protein sequence ID" value="KGQ36445.1"/>
    <property type="molecule type" value="Genomic_DNA"/>
</dbReference>
<name>A0A0A2Y1F3_9PAST</name>
<sequence>MSAEEKKIETREEDNWDHCCSRCFFIILILFLIVFHQWIIAEVTTPIRCKMLGDEGVKIYITLEEWQKLRGIKHLKPPESVEEYNKAVEDNIIVSYSDLDESVKSRYIEKIEFDNKEYLISTVNTKTKLVSYRLYEDFYDLYTEYYIVYDSVLEQVIGRSIDVSARFYLIRGLGIYNDYNCYSSFRGKRKESSNEIKLRLIIDKYNF</sequence>
<organism evidence="2 3">
    <name type="scientific">Gallibacterium genomosp. 1</name>
    <dbReference type="NCBI Taxonomy" id="155515"/>
    <lineage>
        <taxon>Bacteria</taxon>
        <taxon>Pseudomonadati</taxon>
        <taxon>Pseudomonadota</taxon>
        <taxon>Gammaproteobacteria</taxon>
        <taxon>Pasteurellales</taxon>
        <taxon>Pasteurellaceae</taxon>
        <taxon>Gallibacterium</taxon>
    </lineage>
</organism>
<dbReference type="eggNOG" id="ENOG5032KX6">
    <property type="taxonomic scope" value="Bacteria"/>
</dbReference>
<protein>
    <submittedName>
        <fullName evidence="2">Uncharacterized protein</fullName>
    </submittedName>
</protein>
<evidence type="ECO:0000313" key="2">
    <source>
        <dbReference type="EMBL" id="KGQ36445.1"/>
    </source>
</evidence>
<reference evidence="2 3" key="1">
    <citation type="submission" date="2014-08" db="EMBL/GenBank/DDBJ databases">
        <title>Chaperone-usher fimbriae in a diverse selection of Gallibacterium genomes.</title>
        <authorList>
            <person name="Kudirkiene E."/>
            <person name="Bager R.J."/>
            <person name="Johnson T.J."/>
            <person name="Bojesen A.M."/>
        </authorList>
    </citation>
    <scope>NUCLEOTIDE SEQUENCE [LARGE SCALE GENOMIC DNA]</scope>
    <source>
        <strain evidence="2 3">CCM5974</strain>
    </source>
</reference>
<feature type="transmembrane region" description="Helical" evidence="1">
    <location>
        <begin position="21"/>
        <end position="40"/>
    </location>
</feature>
<keyword evidence="1" id="KW-0812">Transmembrane</keyword>
<evidence type="ECO:0000313" key="3">
    <source>
        <dbReference type="Proteomes" id="UP000030539"/>
    </source>
</evidence>
<dbReference type="RefSeq" id="WP_021461214.1">
    <property type="nucleotide sequence ID" value="NZ_JPXX01000029.1"/>
</dbReference>
<keyword evidence="1" id="KW-0472">Membrane</keyword>
<gene>
    <name evidence="2" type="ORF">JP36_09925</name>
</gene>
<evidence type="ECO:0000256" key="1">
    <source>
        <dbReference type="SAM" id="Phobius"/>
    </source>
</evidence>
<keyword evidence="1" id="KW-1133">Transmembrane helix</keyword>
<accession>A0A0A2Y1F3</accession>
<dbReference type="AlphaFoldDB" id="A0A0A2Y1F3"/>
<proteinExistence type="predicted"/>